<dbReference type="InterPro" id="IPR036322">
    <property type="entry name" value="WD40_repeat_dom_sf"/>
</dbReference>
<evidence type="ECO:0000313" key="7">
    <source>
        <dbReference type="Proteomes" id="UP000250140"/>
    </source>
</evidence>
<dbReference type="SUPFAM" id="SSF50978">
    <property type="entry name" value="WD40 repeat-like"/>
    <property type="match status" value="1"/>
</dbReference>
<evidence type="ECO:0000256" key="3">
    <source>
        <dbReference type="ARBA" id="ARBA00022737"/>
    </source>
</evidence>
<evidence type="ECO:0000256" key="1">
    <source>
        <dbReference type="ARBA" id="ARBA00009713"/>
    </source>
</evidence>
<keyword evidence="3" id="KW-0677">Repeat</keyword>
<keyword evidence="6" id="KW-0436">Ligase</keyword>
<dbReference type="PANTHER" id="PTHR16453">
    <property type="entry name" value="WD40 DOMAIN-CONTAINING PROTEIN MIO FAMILY MEMBER"/>
    <property type="match status" value="1"/>
</dbReference>
<evidence type="ECO:0000256" key="2">
    <source>
        <dbReference type="ARBA" id="ARBA00022574"/>
    </source>
</evidence>
<keyword evidence="2" id="KW-0853">WD repeat</keyword>
<dbReference type="InterPro" id="IPR049092">
    <property type="entry name" value="MIOS_a-sol"/>
</dbReference>
<dbReference type="GO" id="GO:0005737">
    <property type="term" value="C:cytoplasm"/>
    <property type="evidence" value="ECO:0007669"/>
    <property type="project" value="TreeGrafter"/>
</dbReference>
<sequence length="963" mass="108772">MEAAIRWSPHSTLQKPRFLIIDVVGNRLRLCQIESFDNNKVKYKQLCQRDKLPNFTAFDWSKRDEHIVGIGSASGEATIVQIDADRPQSDFIHAFPIKHQRKCNSLAFSSRNCLATGLDRVRNDFCMNIYDLNVSSLSTIQEPYRKLASSEAITSIKFFSREPDTLISGVSRQCIRLYDLRDSGGGGIAQYPTRQVHNVAIDPLDENYFISAGPSGDPTVSVWDRRFASRTNPGTPSDGSQSGAVLELRPAVENSQSSTIWSLRYSGTKRACFGVLSNTGEFKVTELAQHSHRSEQHQLPSNPHGLLGWTSPYYTKVSHNLTYPWYDERHGQDESTRVIACDFMTTGNSLGGQCALALYPSREVEVLKVPAPAPRINVTALNEIFRNRDLLVRPSPKQGTVAEDLVDLQNRVLSEKHSVNPAPRDSLSGRLDRLAIDHPKRKPSTIIIPSSTHSSRDMHEEILTMAYPDVKLDLPDTLKLLETQKRRCQEGYNLDCGRNREIVANDPWLVELWNLISRMDILAFEDGMVGEGLDFSYLGVSSIWFNKIGSNDRRLIDIETTSKSRFMDAVKAICRCKEFPAFQGIHTNFPEHRQLCLSICGWNLSKKGLRERCMALIDLGECHKAIVLAVFKGYKDVALDLLKYAVQQKLLQNIGLGAVIACDSVNEEQRHMCSWMADETDDPYLKALLAYFISGDWYAVTEMTQLSLTDRIGVALKYLDDERLGSFLKFAQTEAIVYGNVEGITLTGLTERAMDLFEHYIAKFGDIQTAVLAMARTNPLYVSDHRWGLWKDIYLMQMQTWRTFLERTHFVKEHNLRSVTREKRSLNKPSAPALSVRCHNCQMNLALRRDVKTKRDYLVPDSHQPTPPNKRFLDRKSLGSGLMCPNCGTQMPRCGLCMMWLGSPDPAKPGAAAALAEEDLEGRLMVFCMKCTHGFHGHHARDWFARHAMCPVPDCQCMCGLMK</sequence>
<dbReference type="InterPro" id="IPR037593">
    <property type="entry name" value="MIOS/Sea4"/>
</dbReference>
<dbReference type="Gene3D" id="2.130.10.10">
    <property type="entry name" value="YVTN repeat-like/Quinoprotein amine dehydrogenase"/>
    <property type="match status" value="1"/>
</dbReference>
<organism evidence="6 7">
    <name type="scientific">Glonium stellatum</name>
    <dbReference type="NCBI Taxonomy" id="574774"/>
    <lineage>
        <taxon>Eukaryota</taxon>
        <taxon>Fungi</taxon>
        <taxon>Dikarya</taxon>
        <taxon>Ascomycota</taxon>
        <taxon>Pezizomycotina</taxon>
        <taxon>Dothideomycetes</taxon>
        <taxon>Pleosporomycetidae</taxon>
        <taxon>Gloniales</taxon>
        <taxon>Gloniaceae</taxon>
        <taxon>Glonium</taxon>
    </lineage>
</organism>
<dbReference type="GO" id="GO:0016874">
    <property type="term" value="F:ligase activity"/>
    <property type="evidence" value="ECO:0007669"/>
    <property type="project" value="UniProtKB-KW"/>
</dbReference>
<dbReference type="AlphaFoldDB" id="A0A8E2F8M1"/>
<evidence type="ECO:0000259" key="4">
    <source>
        <dbReference type="Pfam" id="PF17034"/>
    </source>
</evidence>
<dbReference type="InterPro" id="IPR015943">
    <property type="entry name" value="WD40/YVTN_repeat-like_dom_sf"/>
</dbReference>
<dbReference type="SMART" id="SM00320">
    <property type="entry name" value="WD40"/>
    <property type="match status" value="3"/>
</dbReference>
<reference evidence="6 7" key="1">
    <citation type="journal article" date="2016" name="Nat. Commun.">
        <title>Ectomycorrhizal ecology is imprinted in the genome of the dominant symbiotic fungus Cenococcum geophilum.</title>
        <authorList>
            <consortium name="DOE Joint Genome Institute"/>
            <person name="Peter M."/>
            <person name="Kohler A."/>
            <person name="Ohm R.A."/>
            <person name="Kuo A."/>
            <person name="Krutzmann J."/>
            <person name="Morin E."/>
            <person name="Arend M."/>
            <person name="Barry K.W."/>
            <person name="Binder M."/>
            <person name="Choi C."/>
            <person name="Clum A."/>
            <person name="Copeland A."/>
            <person name="Grisel N."/>
            <person name="Haridas S."/>
            <person name="Kipfer T."/>
            <person name="LaButti K."/>
            <person name="Lindquist E."/>
            <person name="Lipzen A."/>
            <person name="Maire R."/>
            <person name="Meier B."/>
            <person name="Mihaltcheva S."/>
            <person name="Molinier V."/>
            <person name="Murat C."/>
            <person name="Poggeler S."/>
            <person name="Quandt C.A."/>
            <person name="Sperisen C."/>
            <person name="Tritt A."/>
            <person name="Tisserant E."/>
            <person name="Crous P.W."/>
            <person name="Henrissat B."/>
            <person name="Nehls U."/>
            <person name="Egli S."/>
            <person name="Spatafora J.W."/>
            <person name="Grigoriev I.V."/>
            <person name="Martin F.M."/>
        </authorList>
    </citation>
    <scope>NUCLEOTIDE SEQUENCE [LARGE SCALE GENOMIC DNA]</scope>
    <source>
        <strain evidence="6 7">CBS 207.34</strain>
    </source>
</reference>
<protein>
    <submittedName>
        <fullName evidence="6">Ubiquitin-protein ligase-like protein E3</fullName>
    </submittedName>
</protein>
<feature type="domain" description="MIOS-like alpha-solenoid" evidence="5">
    <location>
        <begin position="485"/>
        <end position="718"/>
    </location>
</feature>
<evidence type="ECO:0000313" key="6">
    <source>
        <dbReference type="EMBL" id="OCL12456.1"/>
    </source>
</evidence>
<dbReference type="InterPro" id="IPR031488">
    <property type="entry name" value="Zn_ribbon_mio"/>
</dbReference>
<proteinExistence type="inferred from homology"/>
<dbReference type="Pfam" id="PF17034">
    <property type="entry name" value="zinc_ribbon_16"/>
    <property type="match status" value="1"/>
</dbReference>
<dbReference type="GO" id="GO:1904263">
    <property type="term" value="P:positive regulation of TORC1 signaling"/>
    <property type="evidence" value="ECO:0007669"/>
    <property type="project" value="TreeGrafter"/>
</dbReference>
<name>A0A8E2F8M1_9PEZI</name>
<dbReference type="EMBL" id="KV748875">
    <property type="protein sequence ID" value="OCL12456.1"/>
    <property type="molecule type" value="Genomic_DNA"/>
</dbReference>
<comment type="similarity">
    <text evidence="1">Belongs to the WD repeat mio family.</text>
</comment>
<accession>A0A8E2F8M1</accession>
<dbReference type="Pfam" id="PF21719">
    <property type="entry name" value="MIOS_a-sol"/>
    <property type="match status" value="1"/>
</dbReference>
<dbReference type="InterPro" id="IPR001680">
    <property type="entry name" value="WD40_rpt"/>
</dbReference>
<dbReference type="OrthoDB" id="341486at2759"/>
<dbReference type="PANTHER" id="PTHR16453:SF9">
    <property type="entry name" value="GATOR COMPLEX PROTEIN MIOS"/>
    <property type="match status" value="1"/>
</dbReference>
<feature type="domain" description="GATOR2 complex protein MIO zinc-ribbon like" evidence="4">
    <location>
        <begin position="882"/>
        <end position="959"/>
    </location>
</feature>
<keyword evidence="7" id="KW-1185">Reference proteome</keyword>
<evidence type="ECO:0000259" key="5">
    <source>
        <dbReference type="Pfam" id="PF21719"/>
    </source>
</evidence>
<dbReference type="Proteomes" id="UP000250140">
    <property type="component" value="Unassembled WGS sequence"/>
</dbReference>
<gene>
    <name evidence="6" type="ORF">AOQ84DRAFT_285139</name>
</gene>